<dbReference type="SUPFAM" id="SSF52172">
    <property type="entry name" value="CheY-like"/>
    <property type="match status" value="1"/>
</dbReference>
<dbReference type="Pfam" id="PF00486">
    <property type="entry name" value="Trans_reg_C"/>
    <property type="match status" value="1"/>
</dbReference>
<dbReference type="GO" id="GO:0000160">
    <property type="term" value="P:phosphorelay signal transduction system"/>
    <property type="evidence" value="ECO:0007669"/>
    <property type="project" value="InterPro"/>
</dbReference>
<gene>
    <name evidence="3" type="ORF">EGT51_01490</name>
</gene>
<reference evidence="3 4" key="1">
    <citation type="submission" date="2018-10" db="EMBL/GenBank/DDBJ databases">
        <title>Lactobacillus sp. R7 and Lactobacillus sp. R19 isolated from fermented mustard green product of Taiwan.</title>
        <authorList>
            <person name="Lin S.-T."/>
        </authorList>
    </citation>
    <scope>NUCLEOTIDE SEQUENCE [LARGE SCALE GENOMIC DNA]</scope>
    <source>
        <strain evidence="3 4">BCRC 81129</strain>
    </source>
</reference>
<comment type="caution">
    <text evidence="3">The sequence shown here is derived from an EMBL/GenBank/DDBJ whole genome shotgun (WGS) entry which is preliminary data.</text>
</comment>
<dbReference type="InterPro" id="IPR001867">
    <property type="entry name" value="OmpR/PhoB-type_DNA-bd"/>
</dbReference>
<organism evidence="3 4">
    <name type="scientific">Levilactobacillus suantsaiihabitans</name>
    <dbReference type="NCBI Taxonomy" id="2487722"/>
    <lineage>
        <taxon>Bacteria</taxon>
        <taxon>Bacillati</taxon>
        <taxon>Bacillota</taxon>
        <taxon>Bacilli</taxon>
        <taxon>Lactobacillales</taxon>
        <taxon>Lactobacillaceae</taxon>
        <taxon>Levilactobacillus</taxon>
    </lineage>
</organism>
<dbReference type="InterPro" id="IPR011006">
    <property type="entry name" value="CheY-like_superfamily"/>
</dbReference>
<evidence type="ECO:0000313" key="3">
    <source>
        <dbReference type="EMBL" id="TGD20451.1"/>
    </source>
</evidence>
<accession>A0A4Z0JC94</accession>
<dbReference type="Gene3D" id="3.40.50.2300">
    <property type="match status" value="1"/>
</dbReference>
<dbReference type="GO" id="GO:0003677">
    <property type="term" value="F:DNA binding"/>
    <property type="evidence" value="ECO:0007669"/>
    <property type="project" value="UniProtKB-KW"/>
</dbReference>
<dbReference type="OrthoDB" id="9784719at2"/>
<keyword evidence="1" id="KW-0238">DNA-binding</keyword>
<dbReference type="EMBL" id="RKLX01000001">
    <property type="protein sequence ID" value="TGD20451.1"/>
    <property type="molecule type" value="Genomic_DNA"/>
</dbReference>
<proteinExistence type="predicted"/>
<dbReference type="GO" id="GO:0006355">
    <property type="term" value="P:regulation of DNA-templated transcription"/>
    <property type="evidence" value="ECO:0007669"/>
    <property type="project" value="InterPro"/>
</dbReference>
<evidence type="ECO:0000313" key="4">
    <source>
        <dbReference type="Proteomes" id="UP000297348"/>
    </source>
</evidence>
<sequence length="85" mass="9534">MLKVTILLVEDEEGLRTLLSAELGFEDYTVIPCASGEAALTQREFDLLVTFMQHPGEVLTRDDQPQGSIFEVTWPRKLPTTTAPR</sequence>
<feature type="domain" description="OmpR/PhoB-type" evidence="2">
    <location>
        <begin position="37"/>
        <end position="63"/>
    </location>
</feature>
<dbReference type="AlphaFoldDB" id="A0A4Z0JC94"/>
<evidence type="ECO:0000259" key="2">
    <source>
        <dbReference type="Pfam" id="PF00486"/>
    </source>
</evidence>
<dbReference type="Proteomes" id="UP000297348">
    <property type="component" value="Unassembled WGS sequence"/>
</dbReference>
<protein>
    <recommendedName>
        <fullName evidence="2">OmpR/PhoB-type domain-containing protein</fullName>
    </recommendedName>
</protein>
<name>A0A4Z0JC94_9LACO</name>
<keyword evidence="4" id="KW-1185">Reference proteome</keyword>
<evidence type="ECO:0000256" key="1">
    <source>
        <dbReference type="ARBA" id="ARBA00023125"/>
    </source>
</evidence>